<feature type="compositionally biased region" description="Basic and acidic residues" evidence="7">
    <location>
        <begin position="356"/>
        <end position="384"/>
    </location>
</feature>
<name>G1SNA0_RABIT</name>
<dbReference type="Pfam" id="PF08065">
    <property type="entry name" value="KI67R"/>
    <property type="match status" value="15"/>
</dbReference>
<dbReference type="InParanoid" id="G1SNA0"/>
<feature type="compositionally biased region" description="Basic and acidic residues" evidence="7">
    <location>
        <begin position="2388"/>
        <end position="2408"/>
    </location>
</feature>
<dbReference type="InterPro" id="IPR000253">
    <property type="entry name" value="FHA_dom"/>
</dbReference>
<feature type="compositionally biased region" description="Basic and acidic residues" evidence="7">
    <location>
        <begin position="2622"/>
        <end position="2642"/>
    </location>
</feature>
<feature type="compositionally biased region" description="Basic and acidic residues" evidence="7">
    <location>
        <begin position="1576"/>
        <end position="1588"/>
    </location>
</feature>
<evidence type="ECO:0000259" key="8">
    <source>
        <dbReference type="PROSITE" id="PS50006"/>
    </source>
</evidence>
<reference evidence="9" key="2">
    <citation type="submission" date="2025-08" db="UniProtKB">
        <authorList>
            <consortium name="Ensembl"/>
        </authorList>
    </citation>
    <scope>IDENTIFICATION</scope>
    <source>
        <strain evidence="9">Thorbecke</strain>
    </source>
</reference>
<reference evidence="9 10" key="1">
    <citation type="journal article" date="2011" name="Nature">
        <title>A high-resolution map of human evolutionary constraint using 29 mammals.</title>
        <authorList>
            <person name="Lindblad-Toh K."/>
            <person name="Garber M."/>
            <person name="Zuk O."/>
            <person name="Lin M.F."/>
            <person name="Parker B.J."/>
            <person name="Washietl S."/>
            <person name="Kheradpour P."/>
            <person name="Ernst J."/>
            <person name="Jordan G."/>
            <person name="Mauceli E."/>
            <person name="Ward L.D."/>
            <person name="Lowe C.B."/>
            <person name="Holloway A.K."/>
            <person name="Clamp M."/>
            <person name="Gnerre S."/>
            <person name="Alfoldi J."/>
            <person name="Beal K."/>
            <person name="Chang J."/>
            <person name="Clawson H."/>
            <person name="Cuff J."/>
            <person name="Di Palma F."/>
            <person name="Fitzgerald S."/>
            <person name="Flicek P."/>
            <person name="Guttman M."/>
            <person name="Hubisz M.J."/>
            <person name="Jaffe D.B."/>
            <person name="Jungreis I."/>
            <person name="Kent W.J."/>
            <person name="Kostka D."/>
            <person name="Lara M."/>
            <person name="Martins A.L."/>
            <person name="Massingham T."/>
            <person name="Moltke I."/>
            <person name="Raney B.J."/>
            <person name="Rasmussen M.D."/>
            <person name="Robinson J."/>
            <person name="Stark A."/>
            <person name="Vilella A.J."/>
            <person name="Wen J."/>
            <person name="Xie X."/>
            <person name="Zody M.C."/>
            <person name="Baldwin J."/>
            <person name="Bloom T."/>
            <person name="Chin C.W."/>
            <person name="Heiman D."/>
            <person name="Nicol R."/>
            <person name="Nusbaum C."/>
            <person name="Young S."/>
            <person name="Wilkinson J."/>
            <person name="Worley K.C."/>
            <person name="Kovar C.L."/>
            <person name="Muzny D.M."/>
            <person name="Gibbs R.A."/>
            <person name="Cree A."/>
            <person name="Dihn H.H."/>
            <person name="Fowler G."/>
            <person name="Jhangiani S."/>
            <person name="Joshi V."/>
            <person name="Lee S."/>
            <person name="Lewis L.R."/>
            <person name="Nazareth L.V."/>
            <person name="Okwuonu G."/>
            <person name="Santibanez J."/>
            <person name="Warren W.C."/>
            <person name="Mardis E.R."/>
            <person name="Weinstock G.M."/>
            <person name="Wilson R.K."/>
            <person name="Delehaunty K."/>
            <person name="Dooling D."/>
            <person name="Fronik C."/>
            <person name="Fulton L."/>
            <person name="Fulton B."/>
            <person name="Graves T."/>
            <person name="Minx P."/>
            <person name="Sodergren E."/>
            <person name="Birney E."/>
            <person name="Margulies E.H."/>
            <person name="Herrero J."/>
            <person name="Green E.D."/>
            <person name="Haussler D."/>
            <person name="Siepel A."/>
            <person name="Goldman N."/>
            <person name="Pollard K.S."/>
            <person name="Pedersen J.S."/>
            <person name="Lander E.S."/>
            <person name="Kellis M."/>
        </authorList>
    </citation>
    <scope>NUCLEOTIDE SEQUENCE [LARGE SCALE GENOMIC DNA]</scope>
    <source>
        <strain evidence="10">Thorbecke</strain>
    </source>
</reference>
<feature type="compositionally biased region" description="Basic and acidic residues" evidence="7">
    <location>
        <begin position="2242"/>
        <end position="2255"/>
    </location>
</feature>
<evidence type="ECO:0000313" key="10">
    <source>
        <dbReference type="Proteomes" id="UP000001811"/>
    </source>
</evidence>
<dbReference type="SMR" id="G1SNA0"/>
<feature type="compositionally biased region" description="Basic and acidic residues" evidence="7">
    <location>
        <begin position="2594"/>
        <end position="2607"/>
    </location>
</feature>
<dbReference type="Proteomes" id="UP000001811">
    <property type="component" value="Unplaced"/>
</dbReference>
<feature type="compositionally biased region" description="Basic and acidic residues" evidence="7">
    <location>
        <begin position="1090"/>
        <end position="1099"/>
    </location>
</feature>
<evidence type="ECO:0000256" key="2">
    <source>
        <dbReference type="ARBA" id="ARBA00022499"/>
    </source>
</evidence>
<keyword evidence="5" id="KW-0539">Nucleus</keyword>
<keyword evidence="4" id="KW-0832">Ubl conjugation</keyword>
<organism evidence="9 10">
    <name type="scientific">Oryctolagus cuniculus</name>
    <name type="common">Rabbit</name>
    <dbReference type="NCBI Taxonomy" id="9986"/>
    <lineage>
        <taxon>Eukaryota</taxon>
        <taxon>Metazoa</taxon>
        <taxon>Chordata</taxon>
        <taxon>Craniata</taxon>
        <taxon>Vertebrata</taxon>
        <taxon>Euteleostomi</taxon>
        <taxon>Mammalia</taxon>
        <taxon>Eutheria</taxon>
        <taxon>Euarchontoglires</taxon>
        <taxon>Glires</taxon>
        <taxon>Lagomorpha</taxon>
        <taxon>Leporidae</taxon>
        <taxon>Oryctolagus</taxon>
    </lineage>
</organism>
<feature type="compositionally biased region" description="Basic and acidic residues" evidence="7">
    <location>
        <begin position="903"/>
        <end position="918"/>
    </location>
</feature>
<evidence type="ECO:0000256" key="5">
    <source>
        <dbReference type="ARBA" id="ARBA00023242"/>
    </source>
</evidence>
<evidence type="ECO:0000256" key="4">
    <source>
        <dbReference type="ARBA" id="ARBA00022843"/>
    </source>
</evidence>
<dbReference type="SUPFAM" id="SSF49879">
    <property type="entry name" value="SMAD/FHA domain"/>
    <property type="match status" value="1"/>
</dbReference>
<feature type="region of interest" description="Disordered" evidence="7">
    <location>
        <begin position="1226"/>
        <end position="1280"/>
    </location>
</feature>
<dbReference type="SMART" id="SM01295">
    <property type="entry name" value="K167R"/>
    <property type="match status" value="15"/>
</dbReference>
<feature type="region of interest" description="Disordered" evidence="7">
    <location>
        <begin position="1454"/>
        <end position="1497"/>
    </location>
</feature>
<feature type="compositionally biased region" description="Basic and acidic residues" evidence="7">
    <location>
        <begin position="2478"/>
        <end position="2491"/>
    </location>
</feature>
<feature type="region of interest" description="Disordered" evidence="7">
    <location>
        <begin position="2572"/>
        <end position="2839"/>
    </location>
</feature>
<feature type="compositionally biased region" description="Basic and acidic residues" evidence="7">
    <location>
        <begin position="2800"/>
        <end position="2812"/>
    </location>
</feature>
<keyword evidence="6" id="KW-0131">Cell cycle</keyword>
<feature type="region of interest" description="Disordered" evidence="7">
    <location>
        <begin position="506"/>
        <end position="626"/>
    </location>
</feature>
<feature type="region of interest" description="Disordered" evidence="7">
    <location>
        <begin position="1775"/>
        <end position="1836"/>
    </location>
</feature>
<dbReference type="GO" id="GO:0005694">
    <property type="term" value="C:chromosome"/>
    <property type="evidence" value="ECO:0007669"/>
    <property type="project" value="TreeGrafter"/>
</dbReference>
<dbReference type="Pfam" id="PF15276">
    <property type="entry name" value="PP1_bind"/>
    <property type="match status" value="1"/>
</dbReference>
<protein>
    <recommendedName>
        <fullName evidence="8">FHA domain-containing protein</fullName>
    </recommendedName>
</protein>
<evidence type="ECO:0000256" key="3">
    <source>
        <dbReference type="ARBA" id="ARBA00022553"/>
    </source>
</evidence>
<dbReference type="OMA" id="TPNHTDK"/>
<feature type="compositionally biased region" description="Basic and acidic residues" evidence="7">
    <location>
        <begin position="444"/>
        <end position="457"/>
    </location>
</feature>
<feature type="region of interest" description="Disordered" evidence="7">
    <location>
        <begin position="2375"/>
        <end position="2519"/>
    </location>
</feature>
<keyword evidence="10" id="KW-1185">Reference proteome</keyword>
<dbReference type="SMART" id="SM00240">
    <property type="entry name" value="FHA"/>
    <property type="match status" value="1"/>
</dbReference>
<feature type="region of interest" description="Disordered" evidence="7">
    <location>
        <begin position="1414"/>
        <end position="1438"/>
    </location>
</feature>
<feature type="compositionally biased region" description="Basic residues" evidence="7">
    <location>
        <begin position="1070"/>
        <end position="1079"/>
    </location>
</feature>
<feature type="region of interest" description="Disordered" evidence="7">
    <location>
        <begin position="1860"/>
        <end position="1880"/>
    </location>
</feature>
<evidence type="ECO:0000313" key="9">
    <source>
        <dbReference type="Ensembl" id="ENSOCUP00000004451.3"/>
    </source>
</evidence>
<keyword evidence="2" id="KW-1017">Isopeptide bond</keyword>
<feature type="region of interest" description="Disordered" evidence="7">
    <location>
        <begin position="1333"/>
        <end position="1364"/>
    </location>
</feature>
<dbReference type="PANTHER" id="PTHR21603">
    <property type="entry name" value="ANTIGEN KI-67-LIKE PROTEIN"/>
    <property type="match status" value="1"/>
</dbReference>
<feature type="region of interest" description="Disordered" evidence="7">
    <location>
        <begin position="899"/>
        <end position="918"/>
    </location>
</feature>
<feature type="region of interest" description="Disordered" evidence="7">
    <location>
        <begin position="3022"/>
        <end position="3047"/>
    </location>
</feature>
<feature type="compositionally biased region" description="Basic and acidic residues" evidence="7">
    <location>
        <begin position="2950"/>
        <end position="2964"/>
    </location>
</feature>
<feature type="compositionally biased region" description="Basic residues" evidence="7">
    <location>
        <begin position="2671"/>
        <end position="2680"/>
    </location>
</feature>
<feature type="region of interest" description="Disordered" evidence="7">
    <location>
        <begin position="252"/>
        <end position="471"/>
    </location>
</feature>
<feature type="region of interest" description="Disordered" evidence="7">
    <location>
        <begin position="2194"/>
        <end position="2363"/>
    </location>
</feature>
<feature type="compositionally biased region" description="Polar residues" evidence="7">
    <location>
        <begin position="1143"/>
        <end position="1152"/>
    </location>
</feature>
<feature type="compositionally biased region" description="Basic and acidic residues" evidence="7">
    <location>
        <begin position="1333"/>
        <end position="1342"/>
    </location>
</feature>
<feature type="domain" description="FHA" evidence="8">
    <location>
        <begin position="27"/>
        <end position="76"/>
    </location>
</feature>
<sequence>MGPSARLVTIKRSGADGAHFPLSRSACSFGRDIECDIRIQLPVVSKQHCKIEINEQEAVLYNFSSTNPTKVNGSIIDGPVQLKHGDLITIVDRSFRYENESHQNGNKSPKFSGKNHEQEPSRRVSRSGISSEPDSRDQDSKAHSKIPEGDVSGRPLARVENVTGDGCASAGSEDSVAQEMPRGHSSAHPGHRDRNAGAFPSKEFKESCRLAVVSCGGELKPLPSTQCLDSSRKEESPFQKLYQSMKEELGVNSHTGNALQYRKKSGSQVDFMTEKASTDDFHRGNQQLGSGKSGLKCGRRSLVRTASPALESSQERRRGVDSAQSHGAAKSPCTPLSERTQVKTPARYSQQNSQQRTHEDPCAVDGREPENLDTSEGFKADDKTVSPGRPLTRKRTPIKAEEASHSDKAEDLSSRNRRAPANVRILPTDTEFQNQPAAQWLTPAEKKVEKGSPHKPEQLGPTAGPISSGLPGLSSVDINNFGDSINKSEGMSLKRRRVSFGGRLKPELFDENLPPNTPLKRGETPMKRKSLATQTPTVLKKIIKENPQPSGKESSEISLELTTRGRFLSSPAPSPPVANDQRRRSCRASSASGGSRSPQQTDFPKKGARKSGSLPSKRTSISRSQHDILQMICSKRRSGASEANLIVAKSWADVVKLGAKQAQTKVVKHVPQRQVNKRPRRPNTPKKTAESLHNQFSTGHANSPCTIVIGRAHVEKVSAPARPYRMLNNFVFNNRKMDFNEDLSGLTEMFKTPVKEKPEINTCPITLSNSENLLGKKLEVTISGEKPLPPTLENFGENVTSCTQNATKQPSDKCFASPTIRQQCIQENENVVKTPRNSCKMTHVKTKTPRSEAEPLKTVSTVKKLRKSTELRNTQITPLESKNEITEADIVENILGRPLRKTPQREKKAEEEKKDGERPLETCKEIIKSNENCERMTPLRRSSRTWGQKCEPTDKQISHEELHKPEPTKDLWDSHVLYQTLDCTKEPVSKEGRRANTPCESPQSELIKTPRSGKKWLKTPPEKGNVKEKLSALEKLKQTEPVSDDKSVSTAKDTPKQTLDVAAPATGTKKLPRTPRKKTQSLEDLTGLEELFHTPKCSDEPVTVGQMTNMPCRSTQPESASPKTHPKTPLRKVDVEKKLSASGKPSQITRGTVHTPKAPEGDGKGFEAFREFAKQKLDPATTVTGSKKRPKVPKEKAPLLEDLSGFKELFQTPEPAKIPVTVGKITIPWDSPQPEHTKTPASLKRRLKTSLGKVDEQGEFSAPRKLTESSGKGMFIPQEPVHDEKCVKAFTETPKQNPDLIENLSGCKRRSQTLKEKGQSLEDLAGFKELFETPGRAKDPMTFDKTMNISGKSLQPETVQTPKNMKNQHMMSLEKGEIQEELLTLREITKSLDKGRHTPQVPTSNVKNIRRSMGTPKQRLEPTENLSGRRRWSQTPKEKGLALEDLTGFKELFHTPGHSEEPMNGGKSPKIPRKSRQLEPENTPVHMKTWPKTPLGKVDLEGLSSQKELTEASRETTPLLKTGNCKVTKTLKKSANQKLDPAKNLADSNRWPRAVKEKAQPLEDLTGFQELFHTPGHTEESASLRKTTEITCKSQPPEPVDTPKSTKKQLKRSLEEDLEEVSAPRTLTQMLEETTRAPEGPVGDEKGFKVSKTLAKQKLEPAGSVTGSRRHRGTPKGNSQPLEDLAGFKELFQTPEHALGPMTIDKITEIPWKSTEFVQTPANLKSLGKVDSQEELLAPQEIQASGRVTHTPLLVQNRKDIKEFMETPQQKLEPIENLSGRRRRSQRSKEKGQVLEDLTGFKELFQTPGHTEESMNGGKSSKKSCKSPQPSLENTSVIIKTQPKTPLGKVDLEEELSAQKLTQTSGETTHSPKAVEGDDKTIKSFKESAKQKLDPSARVTGCRRRLNAAKEKAQPLEDLTGFKELFQTPGHTEESMNDGKITKTTGKSPQPDLENTPISMRTCPKTLLGKVGLELSALQKLTQTSEEIMDTLKTSEGGDKDTHAFRKSAKQKLFTAQNVADNKRWPRTPKEKAQPLEDLTGFKELFQMPGHSEESVTVEKATEITCKPQQPEPVGTPATRRQLKINVRKVNVPEELSAQRELTQTSGETTHTTTILEVPEGGEKYVNDYKGSAKRKLDPATSVTGSKRWRGAPKEKAQPLEDLAGFKELFQTPVHTHKPVDDEKATEISCQVQHPEPVETNTSTRRQLKTRKANMKEEVSVRTRRKLTQSGETTQAPEVPDEGVRVFKESAEQKLDSAVSVSGSRRRPRAAKEKAQPLEEQGGFKELSQTPGHTQGSTGDGKTTEISWTAQEPVPAEIDTSTRRQLKTRKANVREEVSVRTRRKLTQTGETTQAPEVPDEGVRVFKESAEQKLDSAVNITSSRRRPRAAKEKAQILEQGDLKELHTPDHTQGSISNEKNIEISWKAQEPEPVDTHTGTRRQLKTSLRKANVKEEVSVRTRRKCTQTGETTQAPEVPDEGVRVFKESAEQKQDSAVSVSGSRRRPRAAKEKAQILKEQGSLKELHHIQESMSDEKAPEVSCTVQHPEPVDTHTGTRRQLKTSLRKANVREEVSVRTRRKLTQSGETTQAPEVPDEGVRVFKESAEQKLDSAASVSGSRRRPRAAKEKAQILEQGDLKELHMPDHIQGSTSNEKNTEISWKAQEPEPVDTHTGTRRQLKTSLRKANVKEEVSVRTRRKCTQTGETTQAPEVPDEGVRVFKESAEQKLDSAVNITSSRRRPRAAKEKAQPLEEQGGFKELSQTPGHAGELKIDVDTLKDIPKQTSDGEKPEMFKRVLRAPKTKPIEDLVGGREPVKLQGRSNPSLAHMRESREDESLTGNKKLCSVVSPQELVEQKPVTERQRTVPRERCQSPEPVTIVKRLRVSAKKVEPVENLNSKNMKATKKEHEEDSIAPNKGMSVRRRCQNKTNVEEGQRPAFLIPEEIIKIKKNEVSESQELQKPDDEAKKLTSRGKVSKNRMCLRSGGENASPTQNTTEVKVEGRSVEVSVKNQKGVTGNTEVMSLRSRKTSLQSGADSAEHKSEQRVTRGIKRQAEDPEKVSIYCVFSFVSKTRYFDIFSPACCQFTLNINVVYSFQYIFCYS</sequence>
<feature type="compositionally biased region" description="Basic and acidic residues" evidence="7">
    <location>
        <begin position="398"/>
        <end position="414"/>
    </location>
</feature>
<dbReference type="Pfam" id="PF00498">
    <property type="entry name" value="FHA"/>
    <property type="match status" value="1"/>
</dbReference>
<feature type="compositionally biased region" description="Basic residues" evidence="7">
    <location>
        <begin position="2437"/>
        <end position="2446"/>
    </location>
</feature>
<dbReference type="PROSITE" id="PS50006">
    <property type="entry name" value="FHA_DOMAIN"/>
    <property type="match status" value="1"/>
</dbReference>
<feature type="compositionally biased region" description="Polar residues" evidence="7">
    <location>
        <begin position="1345"/>
        <end position="1364"/>
    </location>
</feature>
<dbReference type="Ensembl" id="ENSOCUT00000005139.4">
    <property type="protein sequence ID" value="ENSOCUP00000004451.3"/>
    <property type="gene ID" value="ENSOCUG00000005133.4"/>
</dbReference>
<feature type="region of interest" description="Disordered" evidence="7">
    <location>
        <begin position="1929"/>
        <end position="1959"/>
    </location>
</feature>
<feature type="compositionally biased region" description="Basic and acidic residues" evidence="7">
    <location>
        <begin position="2712"/>
        <end position="2725"/>
    </location>
</feature>
<feature type="compositionally biased region" description="Polar residues" evidence="7">
    <location>
        <begin position="547"/>
        <end position="561"/>
    </location>
</feature>
<feature type="region of interest" description="Disordered" evidence="7">
    <location>
        <begin position="1658"/>
        <end position="1682"/>
    </location>
</feature>
<dbReference type="InterPro" id="IPR012568">
    <property type="entry name" value="KI67R"/>
</dbReference>
<dbReference type="STRING" id="9986.ENSOCUP00000004451"/>
<dbReference type="eggNOG" id="ENOG502QRVV">
    <property type="taxonomic scope" value="Eukaryota"/>
</dbReference>
<feature type="region of interest" description="Disordered" evidence="7">
    <location>
        <begin position="671"/>
        <end position="697"/>
    </location>
</feature>
<feature type="compositionally biased region" description="Basic and acidic residues" evidence="7">
    <location>
        <begin position="1020"/>
        <end position="1047"/>
    </location>
</feature>
<feature type="compositionally biased region" description="Basic and acidic residues" evidence="7">
    <location>
        <begin position="951"/>
        <end position="961"/>
    </location>
</feature>
<evidence type="ECO:0000256" key="7">
    <source>
        <dbReference type="SAM" id="MobiDB-lite"/>
    </source>
</evidence>
<evidence type="ECO:0000256" key="6">
    <source>
        <dbReference type="ARBA" id="ARBA00023306"/>
    </source>
</evidence>
<feature type="compositionally biased region" description="Polar residues" evidence="7">
    <location>
        <begin position="2983"/>
        <end position="2993"/>
    </location>
</feature>
<dbReference type="PaxDb" id="9986-ENSOCUP00000004451"/>
<evidence type="ECO:0000256" key="1">
    <source>
        <dbReference type="ARBA" id="ARBA00004123"/>
    </source>
</evidence>
<accession>G1SNA0</accession>
<dbReference type="GO" id="GO:0005634">
    <property type="term" value="C:nucleus"/>
    <property type="evidence" value="ECO:0007669"/>
    <property type="project" value="UniProtKB-SubCell"/>
</dbReference>
<feature type="compositionally biased region" description="Basic and acidic residues" evidence="7">
    <location>
        <begin position="133"/>
        <end position="148"/>
    </location>
</feature>
<feature type="compositionally biased region" description="Polar residues" evidence="7">
    <location>
        <begin position="2287"/>
        <end position="2310"/>
    </location>
</feature>
<feature type="compositionally biased region" description="Basic residues" evidence="7">
    <location>
        <begin position="671"/>
        <end position="684"/>
    </location>
</feature>
<dbReference type="Gene3D" id="2.60.200.20">
    <property type="match status" value="1"/>
</dbReference>
<dbReference type="GO" id="GO:0051983">
    <property type="term" value="P:regulation of chromosome segregation"/>
    <property type="evidence" value="ECO:0007669"/>
    <property type="project" value="TreeGrafter"/>
</dbReference>
<feature type="compositionally biased region" description="Polar residues" evidence="7">
    <location>
        <begin position="1860"/>
        <end position="1871"/>
    </location>
</feature>
<dbReference type="FunCoup" id="G1SNA0">
    <property type="interactions" value="301"/>
</dbReference>
<comment type="subcellular location">
    <subcellularLocation>
        <location evidence="1">Nucleus</location>
    </subcellularLocation>
</comment>
<feature type="region of interest" description="Disordered" evidence="7">
    <location>
        <begin position="936"/>
        <end position="961"/>
    </location>
</feature>
<feature type="region of interest" description="Disordered" evidence="7">
    <location>
        <begin position="2136"/>
        <end position="2156"/>
    </location>
</feature>
<feature type="compositionally biased region" description="Low complexity" evidence="7">
    <location>
        <begin position="587"/>
        <end position="597"/>
    </location>
</feature>
<feature type="compositionally biased region" description="Basic and acidic residues" evidence="7">
    <location>
        <begin position="272"/>
        <end position="283"/>
    </location>
</feature>
<dbReference type="PANTHER" id="PTHR21603:SF17">
    <property type="entry name" value="PROLIFERATION MARKER PROTEIN KI-67"/>
    <property type="match status" value="1"/>
</dbReference>
<feature type="region of interest" description="Disordered" evidence="7">
    <location>
        <begin position="2950"/>
        <end position="2999"/>
    </location>
</feature>
<feature type="compositionally biased region" description="Basic and acidic residues" evidence="7">
    <location>
        <begin position="2506"/>
        <end position="2519"/>
    </location>
</feature>
<dbReference type="GO" id="GO:0007088">
    <property type="term" value="P:regulation of mitotic nuclear division"/>
    <property type="evidence" value="ECO:0007669"/>
    <property type="project" value="TreeGrafter"/>
</dbReference>
<dbReference type="InterPro" id="IPR008984">
    <property type="entry name" value="SMAD_FHA_dom_sf"/>
</dbReference>
<dbReference type="InterPro" id="IPR029334">
    <property type="entry name" value="PP1-bd"/>
</dbReference>
<reference evidence="9" key="3">
    <citation type="submission" date="2025-09" db="UniProtKB">
        <authorList>
            <consortium name="Ensembl"/>
        </authorList>
    </citation>
    <scope>IDENTIFICATION</scope>
    <source>
        <strain evidence="9">Thorbecke</strain>
    </source>
</reference>
<keyword evidence="3" id="KW-0597">Phosphoprotein</keyword>
<feature type="compositionally biased region" description="Polar residues" evidence="7">
    <location>
        <begin position="613"/>
        <end position="623"/>
    </location>
</feature>
<feature type="region of interest" description="Disordered" evidence="7">
    <location>
        <begin position="988"/>
        <end position="1164"/>
    </location>
</feature>
<proteinExistence type="predicted"/>
<feature type="compositionally biased region" description="Basic and acidic residues" evidence="7">
    <location>
        <begin position="2765"/>
        <end position="2791"/>
    </location>
</feature>
<dbReference type="GeneTree" id="ENSGT00940000154352"/>
<feature type="compositionally biased region" description="Basic and acidic residues" evidence="7">
    <location>
        <begin position="3033"/>
        <end position="3047"/>
    </location>
</feature>
<feature type="region of interest" description="Disordered" evidence="7">
    <location>
        <begin position="1573"/>
        <end position="1646"/>
    </location>
</feature>
<dbReference type="CDD" id="cd22673">
    <property type="entry name" value="FHA_Ki67"/>
    <property type="match status" value="1"/>
</dbReference>
<feature type="compositionally biased region" description="Polar residues" evidence="7">
    <location>
        <begin position="1105"/>
        <end position="1122"/>
    </location>
</feature>
<feature type="region of interest" description="Disordered" evidence="7">
    <location>
        <begin position="1177"/>
        <end position="1199"/>
    </location>
</feature>
<feature type="region of interest" description="Disordered" evidence="7">
    <location>
        <begin position="99"/>
        <end position="198"/>
    </location>
</feature>
<dbReference type="HOGENOM" id="CLU_000534_0_0_1"/>
<feature type="compositionally biased region" description="Polar residues" evidence="7">
    <location>
        <begin position="337"/>
        <end position="355"/>
    </location>
</feature>
<dbReference type="Bgee" id="ENSOCUG00000005133">
    <property type="expression patterns" value="Expressed in autopod skin and 13 other cell types or tissues"/>
</dbReference>